<dbReference type="EMBL" id="VUYU01000004">
    <property type="protein sequence ID" value="NHZ33621.1"/>
    <property type="molecule type" value="Genomic_DNA"/>
</dbReference>
<evidence type="ECO:0000313" key="2">
    <source>
        <dbReference type="EMBL" id="NHZ33621.1"/>
    </source>
</evidence>
<evidence type="ECO:0000259" key="1">
    <source>
        <dbReference type="Pfam" id="PF13276"/>
    </source>
</evidence>
<accession>A0ABX0LU40</accession>
<dbReference type="InterPro" id="IPR050900">
    <property type="entry name" value="Transposase_IS3/IS150/IS904"/>
</dbReference>
<dbReference type="Proteomes" id="UP000785613">
    <property type="component" value="Unassembled WGS sequence"/>
</dbReference>
<sequence length="178" mass="20056">MKVAIVAARRQTRQTYGEVRLQPELQAQGFVAGRDRIARLRQELTLRCKQTRKFTATTNSNHDLPAAPNLLGQVFKPVAPNTVWVTDITYIATSERWLRCRHQRCSVAALHQAQDKVVELVCELKRLTDTARATLTRILVSDPRLLAQLLDIIGSARRRPLSSPGSLRLAYAHPGLDR</sequence>
<proteinExistence type="predicted"/>
<dbReference type="PANTHER" id="PTHR46889">
    <property type="entry name" value="TRANSPOSASE INSF FOR INSERTION SEQUENCE IS3B-RELATED"/>
    <property type="match status" value="1"/>
</dbReference>
<organism evidence="2 3">
    <name type="scientific">Massilia rubra</name>
    <dbReference type="NCBI Taxonomy" id="2607910"/>
    <lineage>
        <taxon>Bacteria</taxon>
        <taxon>Pseudomonadati</taxon>
        <taxon>Pseudomonadota</taxon>
        <taxon>Betaproteobacteria</taxon>
        <taxon>Burkholderiales</taxon>
        <taxon>Oxalobacteraceae</taxon>
        <taxon>Telluria group</taxon>
        <taxon>Massilia</taxon>
    </lineage>
</organism>
<gene>
    <name evidence="2" type="ORF">F0185_08460</name>
</gene>
<dbReference type="InterPro" id="IPR025948">
    <property type="entry name" value="HTH-like_dom"/>
</dbReference>
<keyword evidence="3" id="KW-1185">Reference proteome</keyword>
<comment type="caution">
    <text evidence="2">The sequence shown here is derived from an EMBL/GenBank/DDBJ whole genome shotgun (WGS) entry which is preliminary data.</text>
</comment>
<feature type="domain" description="HTH-like" evidence="1">
    <location>
        <begin position="4"/>
        <end position="54"/>
    </location>
</feature>
<protein>
    <submittedName>
        <fullName evidence="2">IS3 family transposase</fullName>
    </submittedName>
</protein>
<dbReference type="Pfam" id="PF13276">
    <property type="entry name" value="HTH_21"/>
    <property type="match status" value="1"/>
</dbReference>
<reference evidence="2 3" key="1">
    <citation type="submission" date="2019-09" db="EMBL/GenBank/DDBJ databases">
        <title>Taxonomy of Antarctic Massilia spp.: description of Massilia rubra sp. nov., Massilia aquatica sp. nov., Massilia mucilaginosa sp. nov., Massilia frigida sp. nov. isolated from streams, lakes and regoliths.</title>
        <authorList>
            <person name="Holochova P."/>
            <person name="Sedlacek I."/>
            <person name="Kralova S."/>
            <person name="Maslanova I."/>
            <person name="Busse H.-J."/>
            <person name="Stankova E."/>
            <person name="Vrbovska V."/>
            <person name="Kovarovic V."/>
            <person name="Bartak M."/>
            <person name="Svec P."/>
            <person name="Pantucek R."/>
        </authorList>
    </citation>
    <scope>NUCLEOTIDE SEQUENCE [LARGE SCALE GENOMIC DNA]</scope>
    <source>
        <strain evidence="2 3">CCM 8692</strain>
    </source>
</reference>
<name>A0ABX0LU40_9BURK</name>
<evidence type="ECO:0000313" key="3">
    <source>
        <dbReference type="Proteomes" id="UP000785613"/>
    </source>
</evidence>
<dbReference type="PANTHER" id="PTHR46889:SF4">
    <property type="entry name" value="TRANSPOSASE INSO FOR INSERTION SEQUENCE ELEMENT IS911B-RELATED"/>
    <property type="match status" value="1"/>
</dbReference>